<name>E8N5B2_ANATU</name>
<dbReference type="OrthoDB" id="9806359at2"/>
<dbReference type="PANTHER" id="PTHR46390">
    <property type="entry name" value="MANNOSE-1-PHOSPHATE GUANYLYLTRANSFERASE"/>
    <property type="match status" value="1"/>
</dbReference>
<evidence type="ECO:0000256" key="2">
    <source>
        <dbReference type="ARBA" id="ARBA00012387"/>
    </source>
</evidence>
<dbReference type="GO" id="GO:0009298">
    <property type="term" value="P:GDP-mannose biosynthetic process"/>
    <property type="evidence" value="ECO:0007669"/>
    <property type="project" value="TreeGrafter"/>
</dbReference>
<keyword evidence="11" id="KW-1185">Reference proteome</keyword>
<proteinExistence type="inferred from homology"/>
<organism evidence="10 11">
    <name type="scientific">Anaerolinea thermophila (strain DSM 14523 / JCM 11388 / NBRC 100420 / UNI-1)</name>
    <dbReference type="NCBI Taxonomy" id="926569"/>
    <lineage>
        <taxon>Bacteria</taxon>
        <taxon>Bacillati</taxon>
        <taxon>Chloroflexota</taxon>
        <taxon>Anaerolineae</taxon>
        <taxon>Anaerolineales</taxon>
        <taxon>Anaerolineaceae</taxon>
        <taxon>Anaerolinea</taxon>
    </lineage>
</organism>
<evidence type="ECO:0000256" key="1">
    <source>
        <dbReference type="ARBA" id="ARBA00006115"/>
    </source>
</evidence>
<dbReference type="HOGENOM" id="CLU_035527_0_1_0"/>
<evidence type="ECO:0000313" key="10">
    <source>
        <dbReference type="EMBL" id="BAJ63626.1"/>
    </source>
</evidence>
<dbReference type="RefSeq" id="WP_013560006.1">
    <property type="nucleotide sequence ID" value="NC_014960.1"/>
</dbReference>
<keyword evidence="3 10" id="KW-0808">Transferase</keyword>
<evidence type="ECO:0000259" key="8">
    <source>
        <dbReference type="Pfam" id="PF00483"/>
    </source>
</evidence>
<dbReference type="EC" id="2.7.7.13" evidence="2"/>
<dbReference type="eggNOG" id="COG0836">
    <property type="taxonomic scope" value="Bacteria"/>
</dbReference>
<dbReference type="InterPro" id="IPR029044">
    <property type="entry name" value="Nucleotide-diphossugar_trans"/>
</dbReference>
<sequence>MDYSHYFAVIMAGGGGTRLWPLSRQHHPKHMIRLGGDQSFFQQTVERLKGLISTKHILVVTVKEQASELQLQCPEIPAENYLLEPFPKGTASVVGLASVAIYARDPEATMIVLPSDHVIKNVEAFQHLAKSAYRLAQEKRLVTLGIKPTRASTGYGYIQRGEFLGYYENLPAFRVVKFTEKPDRETAQHFIESGNYDWNSGIFIWRVDQIRQEIQTSMPELYDAMERLSLVWNTGHWIKAVQQEWANLKTETIDYGIMEKTSRAVVLPAEGLGWNDVGAWDSFFEVFEPDESGNVLHQSKHLGLSTNNTLVVSEKPERVIVTIGVNDLIIVDTSDALLVCSKEQVQRVKEIVALFREGNSKELKELLRFGDDPQRYL</sequence>
<dbReference type="CDD" id="cd02509">
    <property type="entry name" value="GDP-M1P_Guanylyltransferase"/>
    <property type="match status" value="1"/>
</dbReference>
<comment type="catalytic activity">
    <reaction evidence="7">
        <text>alpha-D-mannose 1-phosphate + GTP + H(+) = GDP-alpha-D-mannose + diphosphate</text>
        <dbReference type="Rhea" id="RHEA:15229"/>
        <dbReference type="ChEBI" id="CHEBI:15378"/>
        <dbReference type="ChEBI" id="CHEBI:33019"/>
        <dbReference type="ChEBI" id="CHEBI:37565"/>
        <dbReference type="ChEBI" id="CHEBI:57527"/>
        <dbReference type="ChEBI" id="CHEBI:58409"/>
        <dbReference type="EC" id="2.7.7.13"/>
    </reaction>
</comment>
<feature type="domain" description="MannoseP isomerase/GMP-like beta-helix" evidence="9">
    <location>
        <begin position="300"/>
        <end position="352"/>
    </location>
</feature>
<dbReference type="Pfam" id="PF00483">
    <property type="entry name" value="NTP_transferase"/>
    <property type="match status" value="1"/>
</dbReference>
<dbReference type="InParanoid" id="E8N5B2"/>
<dbReference type="InterPro" id="IPR049577">
    <property type="entry name" value="GMPP_N"/>
</dbReference>
<evidence type="ECO:0000313" key="11">
    <source>
        <dbReference type="Proteomes" id="UP000008922"/>
    </source>
</evidence>
<dbReference type="AlphaFoldDB" id="E8N5B2"/>
<dbReference type="PANTHER" id="PTHR46390:SF1">
    <property type="entry name" value="MANNOSE-1-PHOSPHATE GUANYLYLTRANSFERASE"/>
    <property type="match status" value="1"/>
</dbReference>
<feature type="domain" description="Nucleotidyl transferase" evidence="8">
    <location>
        <begin position="8"/>
        <end position="290"/>
    </location>
</feature>
<dbReference type="InterPro" id="IPR051161">
    <property type="entry name" value="Mannose-6P_isomerase_type2"/>
</dbReference>
<evidence type="ECO:0000256" key="6">
    <source>
        <dbReference type="ARBA" id="ARBA00023134"/>
    </source>
</evidence>
<protein>
    <recommendedName>
        <fullName evidence="2">mannose-1-phosphate guanylyltransferase</fullName>
        <ecNumber evidence="2">2.7.7.13</ecNumber>
    </recommendedName>
</protein>
<reference evidence="10 11" key="1">
    <citation type="submission" date="2010-12" db="EMBL/GenBank/DDBJ databases">
        <title>Whole genome sequence of Anaerolinea thermophila UNI-1.</title>
        <authorList>
            <person name="Narita-Yamada S."/>
            <person name="Kishi E."/>
            <person name="Watanabe Y."/>
            <person name="Takasaki K."/>
            <person name="Ankai A."/>
            <person name="Oguchi A."/>
            <person name="Fukui S."/>
            <person name="Takahashi M."/>
            <person name="Yashiro I."/>
            <person name="Hosoyama A."/>
            <person name="Sekiguchi Y."/>
            <person name="Hanada S."/>
            <person name="Fujita N."/>
        </authorList>
    </citation>
    <scope>NUCLEOTIDE SEQUENCE [LARGE SCALE GENOMIC DNA]</scope>
    <source>
        <strain evidence="11">DSM 14523 / JCM 11388 / NBRC 100420 / UNI-1</strain>
    </source>
</reference>
<dbReference type="STRING" id="926569.ANT_16000"/>
<dbReference type="KEGG" id="atm:ANT_16000"/>
<dbReference type="Proteomes" id="UP000008922">
    <property type="component" value="Chromosome"/>
</dbReference>
<evidence type="ECO:0000256" key="4">
    <source>
        <dbReference type="ARBA" id="ARBA00022695"/>
    </source>
</evidence>
<evidence type="ECO:0000256" key="5">
    <source>
        <dbReference type="ARBA" id="ARBA00022741"/>
    </source>
</evidence>
<keyword evidence="4" id="KW-0548">Nucleotidyltransferase</keyword>
<dbReference type="Pfam" id="PF22640">
    <property type="entry name" value="ManC_GMP_beta-helix"/>
    <property type="match status" value="1"/>
</dbReference>
<dbReference type="FunFam" id="3.90.550.10:FF:000046">
    <property type="entry name" value="Mannose-1-phosphate guanylyltransferase (GDP)"/>
    <property type="match status" value="1"/>
</dbReference>
<dbReference type="SUPFAM" id="SSF53448">
    <property type="entry name" value="Nucleotide-diphospho-sugar transferases"/>
    <property type="match status" value="1"/>
</dbReference>
<dbReference type="GO" id="GO:0005525">
    <property type="term" value="F:GTP binding"/>
    <property type="evidence" value="ECO:0007669"/>
    <property type="project" value="UniProtKB-KW"/>
</dbReference>
<dbReference type="InterPro" id="IPR054566">
    <property type="entry name" value="ManC/GMP-like_b-helix"/>
</dbReference>
<keyword evidence="5" id="KW-0547">Nucleotide-binding</keyword>
<keyword evidence="6" id="KW-0342">GTP-binding</keyword>
<dbReference type="SUPFAM" id="SSF159283">
    <property type="entry name" value="Guanosine diphospho-D-mannose pyrophosphorylase/mannose-6-phosphate isomerase linker domain"/>
    <property type="match status" value="1"/>
</dbReference>
<dbReference type="EMBL" id="AP012029">
    <property type="protein sequence ID" value="BAJ63626.1"/>
    <property type="molecule type" value="Genomic_DNA"/>
</dbReference>
<evidence type="ECO:0000256" key="7">
    <source>
        <dbReference type="ARBA" id="ARBA00047343"/>
    </source>
</evidence>
<dbReference type="InterPro" id="IPR005835">
    <property type="entry name" value="NTP_transferase_dom"/>
</dbReference>
<gene>
    <name evidence="10" type="ordered locus">ANT_16000</name>
</gene>
<evidence type="ECO:0000256" key="3">
    <source>
        <dbReference type="ARBA" id="ARBA00022679"/>
    </source>
</evidence>
<dbReference type="GO" id="GO:0004475">
    <property type="term" value="F:mannose-1-phosphate guanylyltransferase (GTP) activity"/>
    <property type="evidence" value="ECO:0007669"/>
    <property type="project" value="UniProtKB-EC"/>
</dbReference>
<dbReference type="Gene3D" id="3.90.550.10">
    <property type="entry name" value="Spore Coat Polysaccharide Biosynthesis Protein SpsA, Chain A"/>
    <property type="match status" value="1"/>
</dbReference>
<evidence type="ECO:0000259" key="9">
    <source>
        <dbReference type="Pfam" id="PF22640"/>
    </source>
</evidence>
<comment type="similarity">
    <text evidence="1">Belongs to the mannose-6-phosphate isomerase type 2 family.</text>
</comment>
<accession>E8N5B2</accession>